<evidence type="ECO:0000313" key="2">
    <source>
        <dbReference type="Proteomes" id="UP000637002"/>
    </source>
</evidence>
<dbReference type="Proteomes" id="UP000637002">
    <property type="component" value="Unassembled WGS sequence"/>
</dbReference>
<keyword evidence="2" id="KW-1185">Reference proteome</keyword>
<dbReference type="RefSeq" id="WP_188611618.1">
    <property type="nucleotide sequence ID" value="NZ_BMGG01000009.1"/>
</dbReference>
<accession>A0A916XLB2</accession>
<sequence>MSQTTVTLLLERLAHLPPSADPERALRGALQDFRRERESGGPMTEEEWRGLMLCARDLVHPPSGRSPYVGAGAIERALDGEIVGRA</sequence>
<dbReference type="AlphaFoldDB" id="A0A916XLB2"/>
<evidence type="ECO:0000313" key="1">
    <source>
        <dbReference type="EMBL" id="GGC83738.1"/>
    </source>
</evidence>
<reference evidence="1" key="2">
    <citation type="submission" date="2020-09" db="EMBL/GenBank/DDBJ databases">
        <authorList>
            <person name="Sun Q."/>
            <person name="Zhou Y."/>
        </authorList>
    </citation>
    <scope>NUCLEOTIDE SEQUENCE</scope>
    <source>
        <strain evidence="1">CGMCC 1.12919</strain>
    </source>
</reference>
<protein>
    <submittedName>
        <fullName evidence="1">Uncharacterized protein</fullName>
    </submittedName>
</protein>
<gene>
    <name evidence="1" type="ORF">GCM10010994_47040</name>
</gene>
<proteinExistence type="predicted"/>
<comment type="caution">
    <text evidence="1">The sequence shown here is derived from an EMBL/GenBank/DDBJ whole genome shotgun (WGS) entry which is preliminary data.</text>
</comment>
<organism evidence="1 2">
    <name type="scientific">Chelatococcus reniformis</name>
    <dbReference type="NCBI Taxonomy" id="1494448"/>
    <lineage>
        <taxon>Bacteria</taxon>
        <taxon>Pseudomonadati</taxon>
        <taxon>Pseudomonadota</taxon>
        <taxon>Alphaproteobacteria</taxon>
        <taxon>Hyphomicrobiales</taxon>
        <taxon>Chelatococcaceae</taxon>
        <taxon>Chelatococcus</taxon>
    </lineage>
</organism>
<name>A0A916XLB2_9HYPH</name>
<dbReference type="EMBL" id="BMGG01000009">
    <property type="protein sequence ID" value="GGC83738.1"/>
    <property type="molecule type" value="Genomic_DNA"/>
</dbReference>
<reference evidence="1" key="1">
    <citation type="journal article" date="2014" name="Int. J. Syst. Evol. Microbiol.">
        <title>Complete genome sequence of Corynebacterium casei LMG S-19264T (=DSM 44701T), isolated from a smear-ripened cheese.</title>
        <authorList>
            <consortium name="US DOE Joint Genome Institute (JGI-PGF)"/>
            <person name="Walter F."/>
            <person name="Albersmeier A."/>
            <person name="Kalinowski J."/>
            <person name="Ruckert C."/>
        </authorList>
    </citation>
    <scope>NUCLEOTIDE SEQUENCE</scope>
    <source>
        <strain evidence="1">CGMCC 1.12919</strain>
    </source>
</reference>